<dbReference type="Gene3D" id="3.40.50.2000">
    <property type="entry name" value="Glycogen Phosphorylase B"/>
    <property type="match status" value="2"/>
</dbReference>
<dbReference type="InterPro" id="IPR002201">
    <property type="entry name" value="Glyco_trans_9"/>
</dbReference>
<protein>
    <submittedName>
        <fullName evidence="3">Glycosyltransferase family 9 protein</fullName>
    </submittedName>
</protein>
<organism evidence="3 4">
    <name type="scientific">Celerinatantimonas yamalensis</name>
    <dbReference type="NCBI Taxonomy" id="559956"/>
    <lineage>
        <taxon>Bacteria</taxon>
        <taxon>Pseudomonadati</taxon>
        <taxon>Pseudomonadota</taxon>
        <taxon>Gammaproteobacteria</taxon>
        <taxon>Celerinatantimonadaceae</taxon>
        <taxon>Celerinatantimonas</taxon>
    </lineage>
</organism>
<name>A0ABW9GFF4_9GAMM</name>
<evidence type="ECO:0000256" key="1">
    <source>
        <dbReference type="ARBA" id="ARBA00022676"/>
    </source>
</evidence>
<keyword evidence="2" id="KW-0808">Transferase</keyword>
<evidence type="ECO:0000256" key="2">
    <source>
        <dbReference type="ARBA" id="ARBA00022679"/>
    </source>
</evidence>
<dbReference type="PANTHER" id="PTHR30160">
    <property type="entry name" value="TETRAACYLDISACCHARIDE 4'-KINASE-RELATED"/>
    <property type="match status" value="1"/>
</dbReference>
<dbReference type="PANTHER" id="PTHR30160:SF21">
    <property type="entry name" value="LIPOPOLYSACCHARIDE CORE HEPTOSYLTRANSFERASE OPSX"/>
    <property type="match status" value="1"/>
</dbReference>
<dbReference type="InterPro" id="IPR051199">
    <property type="entry name" value="LPS_LOS_Heptosyltrfase"/>
</dbReference>
<dbReference type="Proteomes" id="UP001629953">
    <property type="component" value="Unassembled WGS sequence"/>
</dbReference>
<keyword evidence="1" id="KW-0328">Glycosyltransferase</keyword>
<proteinExistence type="predicted"/>
<keyword evidence="4" id="KW-1185">Reference proteome</keyword>
<comment type="caution">
    <text evidence="3">The sequence shown here is derived from an EMBL/GenBank/DDBJ whole genome shotgun (WGS) entry which is preliminary data.</text>
</comment>
<evidence type="ECO:0000313" key="4">
    <source>
        <dbReference type="Proteomes" id="UP001629953"/>
    </source>
</evidence>
<dbReference type="SUPFAM" id="SSF53756">
    <property type="entry name" value="UDP-Glycosyltransferase/glycogen phosphorylase"/>
    <property type="match status" value="1"/>
</dbReference>
<dbReference type="EMBL" id="JBEQCT010000014">
    <property type="protein sequence ID" value="MFM2486981.1"/>
    <property type="molecule type" value="Genomic_DNA"/>
</dbReference>
<gene>
    <name evidence="3" type="ORF">ABUE30_18300</name>
</gene>
<accession>A0ABW9GFF4</accession>
<sequence length="362" mass="40423">MQPTISTPTTICIIRLSAIGDVCNAATLINRIRMQWHDANITWICGPAEAQLLKLIPNITIVCFDKKAGLNSYRQVYKALHGRQFELLLHLQASLRASLLSVGIKARRRIGYHRSRAYELQWLFTREKTDRPKGLHVVDNYQAFADYLQCPAAPVSWPFVIPESAQTQAAEKLKVFDRPFIVICPAASKAYKNWSIQGYAAVIQALQAQHYPIVLVGGPAPIELQVAQQIQTQLSQPVLNWVGQTSLAELMVILAQAKLLITPDTGPAHMASAMHTPVVGLYAHHNPLRVGPYGSITLAVNHWPELIEKQTGKPPEQLPWRSRVKDKHAMLTIMPDEVLLKVQEALSIDETTAECEPLNQSY</sequence>
<dbReference type="RefSeq" id="WP_408625281.1">
    <property type="nucleotide sequence ID" value="NZ_JBEQCT010000014.1"/>
</dbReference>
<reference evidence="3 4" key="1">
    <citation type="journal article" date="2013" name="Int. J. Syst. Evol. Microbiol.">
        <title>Celerinatantimonas yamalensis sp. nov., a cold-adapted diazotrophic bacterium from a cold permafrost brine.</title>
        <authorList>
            <person name="Shcherbakova V."/>
            <person name="Chuvilskaya N."/>
            <person name="Rivkina E."/>
            <person name="Demidov N."/>
            <person name="Uchaeva V."/>
            <person name="Suetin S."/>
            <person name="Suzina N."/>
            <person name="Gilichinsky D."/>
        </authorList>
    </citation>
    <scope>NUCLEOTIDE SEQUENCE [LARGE SCALE GENOMIC DNA]</scope>
    <source>
        <strain evidence="3 4">C7</strain>
    </source>
</reference>
<evidence type="ECO:0000313" key="3">
    <source>
        <dbReference type="EMBL" id="MFM2486981.1"/>
    </source>
</evidence>
<dbReference type="CDD" id="cd03789">
    <property type="entry name" value="GT9_LPS_heptosyltransferase"/>
    <property type="match status" value="1"/>
</dbReference>
<dbReference type="Pfam" id="PF01075">
    <property type="entry name" value="Glyco_transf_9"/>
    <property type="match status" value="1"/>
</dbReference>